<dbReference type="PANTHER" id="PTHR37544:SF1">
    <property type="entry name" value="PHOSPHORIBOSYLAMINOIMIDAZOLE-SUCCINOCARBOXAMIDE SYNTHASE"/>
    <property type="match status" value="1"/>
</dbReference>
<feature type="region of interest" description="Disordered" evidence="1">
    <location>
        <begin position="336"/>
        <end position="355"/>
    </location>
</feature>
<reference evidence="3 4" key="1">
    <citation type="submission" date="2024-02" db="EMBL/GenBank/DDBJ databases">
        <title>De novo assembly and annotation of 12 fungi associated with fruit tree decline syndrome in Ontario, Canada.</title>
        <authorList>
            <person name="Sulman M."/>
            <person name="Ellouze W."/>
            <person name="Ilyukhin E."/>
        </authorList>
    </citation>
    <scope>NUCLEOTIDE SEQUENCE [LARGE SCALE GENOMIC DNA]</scope>
    <source>
        <strain evidence="3 4">M1-105</strain>
    </source>
</reference>
<comment type="caution">
    <text evidence="3">The sequence shown here is derived from an EMBL/GenBank/DDBJ whole genome shotgun (WGS) entry which is preliminary data.</text>
</comment>
<keyword evidence="2" id="KW-0472">Membrane</keyword>
<feature type="transmembrane region" description="Helical" evidence="2">
    <location>
        <begin position="608"/>
        <end position="628"/>
    </location>
</feature>
<dbReference type="EMBL" id="JAJVDC020000020">
    <property type="protein sequence ID" value="KAL1633635.1"/>
    <property type="molecule type" value="Genomic_DNA"/>
</dbReference>
<protein>
    <submittedName>
        <fullName evidence="3">Uncharacterized protein</fullName>
    </submittedName>
</protein>
<feature type="transmembrane region" description="Helical" evidence="2">
    <location>
        <begin position="847"/>
        <end position="870"/>
    </location>
</feature>
<accession>A0ABR3T249</accession>
<feature type="region of interest" description="Disordered" evidence="1">
    <location>
        <begin position="1172"/>
        <end position="1193"/>
    </location>
</feature>
<gene>
    <name evidence="3" type="ORF">SLS56_002783</name>
</gene>
<proteinExistence type="predicted"/>
<organism evidence="3 4">
    <name type="scientific">Neofusicoccum ribis</name>
    <dbReference type="NCBI Taxonomy" id="45134"/>
    <lineage>
        <taxon>Eukaryota</taxon>
        <taxon>Fungi</taxon>
        <taxon>Dikarya</taxon>
        <taxon>Ascomycota</taxon>
        <taxon>Pezizomycotina</taxon>
        <taxon>Dothideomycetes</taxon>
        <taxon>Dothideomycetes incertae sedis</taxon>
        <taxon>Botryosphaeriales</taxon>
        <taxon>Botryosphaeriaceae</taxon>
        <taxon>Neofusicoccum</taxon>
    </lineage>
</organism>
<feature type="transmembrane region" description="Helical" evidence="2">
    <location>
        <begin position="741"/>
        <end position="762"/>
    </location>
</feature>
<dbReference type="InterPro" id="IPR021840">
    <property type="entry name" value="DUF3433"/>
</dbReference>
<dbReference type="PANTHER" id="PTHR37544">
    <property type="entry name" value="SPRAY-RELATED"/>
    <property type="match status" value="1"/>
</dbReference>
<sequence length="1228" mass="130033">MASAARERATTISGLFTSIAALWAQVEYRSKQLMPWNALQRAPQRAENSLLLDYVDPMNVVSLFHSARKSHFFVTVAIAGALTAQLMVVLSSGLFEAVSVIVVKDDAALMTTEVFTGLYHNTITSKPATVTYGRLLYNLSYPLGTTQDYAYQLFNTSHCKFTAPFPPNIRIQAYTTALASVENMTATVDVFSADLDCSRAAVDGVSPGYFSGANENTLIDSIDFTVSTDSDAAVVSVSSDEQDGKNCTSIVAKVKRSMSWAYNGSYCANQEAGPDRNRLVMVFGAWDSEIVSTIIAGSTATSAARLIPTSLLAGQESEASLTATRVVSTAVGVSAANSSPAKSTSSGNDIQLDDPTSNDVFIQTVAKSTSAASNDVFIQTVAKTTSAASSSATGYYDIQLDDPTNTLSAIILAKRADDSASSADVSNATGSPTVFVLPTSAYTASLAIICKPRYTIRKANVTLSKTASTVDTNTNTASSESGLAFQNLTLLDGDAAQERELENLTAWAIMSPVFMAIELANAELKSGSLISFVNAMAPSNESDSGDDATRFMAGLQQLYRSISAQVANEYLTQQQNSSSDDSEGDQDSTQLTGTTVTQETRLAMQAPAFWIMEVALMFAVFGTSYLLLNANDMTVSHDPSSIGGLATILARSKNLMRLMSGTGAMPLQKIRDEVLGGPGKEFAAGIMHAPRGSNARYEFLIEVNDGEQRSTPQGQEEDGQRRDTPTSNNPPEWYHPFAVSLFGRALIACVPLALIVALEVLYQYSAQHDGLADIDGTNLYVHYVWTFVPTLAMVGVGQLFGMVDFATKVFAPYSALARPGGTASILDSYLNKLSVHALCAALTMRQWAVAAAAVATVISPFLTIVTSGLLNAASAPANYTVAVTRLDAFKPITSDSAGGDGIVAANLVLANNLSYPQWTHDTLALPRILLDPAQQPSTSLAAHARNASTLRVTVPAVRGVANCTVASPSDAAIFGNCAPRWVSMHMAAVGDRFLPQVTAKFTGSGYFGRWEAPDFDAGAAFPAGSAARRTPGCPPIVASFGRVAADGRVAAATHLACAPYVETVAAAVTLALPAYRVAAAPEPAADVGRGDVWNDEYWAFVTSGSGAYKLTNPNPRNETDEDLAALFGLAVWGPDGVPKEELLAEEEVLVKRVERVYAQVLAQILNVEREDASASSATADKRKRDGGEGGLQGTILDASRMRLKQSPVSTRILEGLLGVMFGLAEEPV</sequence>
<evidence type="ECO:0000256" key="2">
    <source>
        <dbReference type="SAM" id="Phobius"/>
    </source>
</evidence>
<feature type="transmembrane region" description="Helical" evidence="2">
    <location>
        <begin position="72"/>
        <end position="95"/>
    </location>
</feature>
<keyword evidence="4" id="KW-1185">Reference proteome</keyword>
<keyword evidence="2" id="KW-1133">Transmembrane helix</keyword>
<feature type="transmembrane region" description="Helical" evidence="2">
    <location>
        <begin position="782"/>
        <end position="803"/>
    </location>
</feature>
<evidence type="ECO:0000313" key="3">
    <source>
        <dbReference type="EMBL" id="KAL1633635.1"/>
    </source>
</evidence>
<name>A0ABR3T249_9PEZI</name>
<evidence type="ECO:0000313" key="4">
    <source>
        <dbReference type="Proteomes" id="UP001521116"/>
    </source>
</evidence>
<evidence type="ECO:0000256" key="1">
    <source>
        <dbReference type="SAM" id="MobiDB-lite"/>
    </source>
</evidence>
<feature type="region of interest" description="Disordered" evidence="1">
    <location>
        <begin position="572"/>
        <end position="594"/>
    </location>
</feature>
<feature type="region of interest" description="Disordered" evidence="1">
    <location>
        <begin position="706"/>
        <end position="731"/>
    </location>
</feature>
<keyword evidence="2" id="KW-0812">Transmembrane</keyword>
<dbReference type="Proteomes" id="UP001521116">
    <property type="component" value="Unassembled WGS sequence"/>
</dbReference>
<dbReference type="Pfam" id="PF11915">
    <property type="entry name" value="DUF3433"/>
    <property type="match status" value="2"/>
</dbReference>